<dbReference type="Pfam" id="PF00270">
    <property type="entry name" value="DEAD"/>
    <property type="match status" value="1"/>
</dbReference>
<dbReference type="PROSITE" id="PS00039">
    <property type="entry name" value="DEAD_ATP_HELICASE"/>
    <property type="match status" value="1"/>
</dbReference>
<dbReference type="SUPFAM" id="SSF52540">
    <property type="entry name" value="P-loop containing nucleoside triphosphate hydrolases"/>
    <property type="match status" value="1"/>
</dbReference>
<evidence type="ECO:0000313" key="15">
    <source>
        <dbReference type="Proteomes" id="UP001152797"/>
    </source>
</evidence>
<dbReference type="GO" id="GO:0005829">
    <property type="term" value="C:cytosol"/>
    <property type="evidence" value="ECO:0007669"/>
    <property type="project" value="TreeGrafter"/>
</dbReference>
<dbReference type="InterPro" id="IPR012562">
    <property type="entry name" value="GUCT"/>
</dbReference>
<dbReference type="InterPro" id="IPR008927">
    <property type="entry name" value="6-PGluconate_DH-like_C_sf"/>
</dbReference>
<evidence type="ECO:0000313" key="12">
    <source>
        <dbReference type="EMBL" id="CAI3985961.1"/>
    </source>
</evidence>
<keyword evidence="4" id="KW-0378">Hydrolase</keyword>
<dbReference type="InterPro" id="IPR027417">
    <property type="entry name" value="P-loop_NTPase"/>
</dbReference>
<dbReference type="InterPro" id="IPR013328">
    <property type="entry name" value="6PGD_dom2"/>
</dbReference>
<keyword evidence="5 14" id="KW-0347">Helicase</keyword>
<dbReference type="InterPro" id="IPR036291">
    <property type="entry name" value="NAD(P)-bd_dom_sf"/>
</dbReference>
<dbReference type="InterPro" id="IPR013131">
    <property type="entry name" value="Mannitol_DH_N"/>
</dbReference>
<dbReference type="SMART" id="SM00490">
    <property type="entry name" value="HELICc"/>
    <property type="match status" value="1"/>
</dbReference>
<dbReference type="InterPro" id="IPR000629">
    <property type="entry name" value="RNA-helicase_DEAD-box_CS"/>
</dbReference>
<dbReference type="SUPFAM" id="SSF54928">
    <property type="entry name" value="RNA-binding domain, RBD"/>
    <property type="match status" value="1"/>
</dbReference>
<dbReference type="Pfam" id="PF08125">
    <property type="entry name" value="Mannitol_dh_C"/>
    <property type="match status" value="1"/>
</dbReference>
<evidence type="ECO:0000256" key="5">
    <source>
        <dbReference type="ARBA" id="ARBA00022806"/>
    </source>
</evidence>
<dbReference type="CDD" id="cd00268">
    <property type="entry name" value="DEADc"/>
    <property type="match status" value="1"/>
</dbReference>
<keyword evidence="6" id="KW-0067">ATP-binding</keyword>
<keyword evidence="15" id="KW-1185">Reference proteome</keyword>
<dbReference type="InterPro" id="IPR059027">
    <property type="entry name" value="DD_DDX21-DDX50"/>
</dbReference>
<feature type="compositionally biased region" description="Basic and acidic residues" evidence="9">
    <location>
        <begin position="634"/>
        <end position="657"/>
    </location>
</feature>
<evidence type="ECO:0000256" key="9">
    <source>
        <dbReference type="SAM" id="MobiDB-lite"/>
    </source>
</evidence>
<feature type="compositionally biased region" description="Basic and acidic residues" evidence="9">
    <location>
        <begin position="43"/>
        <end position="81"/>
    </location>
</feature>
<evidence type="ECO:0000256" key="1">
    <source>
        <dbReference type="ARBA" id="ARBA00006517"/>
    </source>
</evidence>
<dbReference type="EMBL" id="CAMXCT020001032">
    <property type="protein sequence ID" value="CAL1139336.1"/>
    <property type="molecule type" value="Genomic_DNA"/>
</dbReference>
<reference evidence="12" key="1">
    <citation type="submission" date="2022-10" db="EMBL/GenBank/DDBJ databases">
        <authorList>
            <person name="Chen Y."/>
            <person name="Dougan E. K."/>
            <person name="Chan C."/>
            <person name="Rhodes N."/>
            <person name="Thang M."/>
        </authorList>
    </citation>
    <scope>NUCLEOTIDE SEQUENCE</scope>
</reference>
<dbReference type="Proteomes" id="UP001152797">
    <property type="component" value="Unassembled WGS sequence"/>
</dbReference>
<evidence type="ECO:0000256" key="4">
    <source>
        <dbReference type="ARBA" id="ARBA00022801"/>
    </source>
</evidence>
<feature type="compositionally biased region" description="Polar residues" evidence="9">
    <location>
        <begin position="707"/>
        <end position="717"/>
    </location>
</feature>
<accession>A0A9P1C8Z2</accession>
<name>A0A9P1C8Z2_9DINO</name>
<dbReference type="GO" id="GO:0003724">
    <property type="term" value="F:RNA helicase activity"/>
    <property type="evidence" value="ECO:0007669"/>
    <property type="project" value="UniProtKB-EC"/>
</dbReference>
<keyword evidence="7" id="KW-0694">RNA-binding</keyword>
<dbReference type="Pfam" id="PF08152">
    <property type="entry name" value="GUCT"/>
    <property type="match status" value="1"/>
</dbReference>
<feature type="compositionally biased region" description="Basic and acidic residues" evidence="9">
    <location>
        <begin position="1"/>
        <end position="20"/>
    </location>
</feature>
<dbReference type="PROSITE" id="PS51194">
    <property type="entry name" value="HELICASE_CTER"/>
    <property type="match status" value="1"/>
</dbReference>
<feature type="region of interest" description="Disordered" evidence="9">
    <location>
        <begin position="701"/>
        <end position="742"/>
    </location>
</feature>
<comment type="caution">
    <text evidence="12">The sequence shown here is derived from an EMBL/GenBank/DDBJ whole genome shotgun (WGS) entry which is preliminary data.</text>
</comment>
<dbReference type="SMART" id="SM00487">
    <property type="entry name" value="DEXDc"/>
    <property type="match status" value="1"/>
</dbReference>
<dbReference type="Pfam" id="PF01232">
    <property type="entry name" value="Mannitol_dh"/>
    <property type="match status" value="1"/>
</dbReference>
<dbReference type="Gene3D" id="3.40.50.300">
    <property type="entry name" value="P-loop containing nucleotide triphosphate hydrolases"/>
    <property type="match status" value="2"/>
</dbReference>
<keyword evidence="3" id="KW-0547">Nucleotide-binding</keyword>
<dbReference type="InterPro" id="IPR050079">
    <property type="entry name" value="DEAD_box_RNA_helicase"/>
</dbReference>
<keyword evidence="8" id="KW-0560">Oxidoreductase</keyword>
<dbReference type="GO" id="GO:0005524">
    <property type="term" value="F:ATP binding"/>
    <property type="evidence" value="ECO:0007669"/>
    <property type="project" value="UniProtKB-KW"/>
</dbReference>
<sequence length="1341" mass="147293">MVKEKEGKKGKKTETKDTKPKASPKLAPKASPKLSPKASPKLAPKDPKTKTKKRKAEETEGAKPKKEKKTTDQEGTEKKDGSLGVCNVSDIKEISDASQKALLSKNITTLFEIQQKAFEPCFTGLDVVGRAKTGCGKTLAFVLPVVERMTAKNFIKQSRKKAPLCVTIAPTRELARQIFNDFELLGKASGLAVKCFYGGTPFGPQCEDLRNGVHVLVCTPGRLLDHVRRQSADLSACKTLVLDEADEMLSMGFQEDIEAIMDELPTEGCQKLLFSATLPKWVNAIVERYLKKPTWIDVAQDPDGNKTNSLITHQCVSCPPALRGDCLGDLCKIHAGAFGKTIVFVNTKKDCDELGNNEKLKAIGAGVLHGDVPQHVRDKTMENFRSGRIRCLVATDVAARGIDVPAVDLVVQTRPPQDLEAYVHRSGRTGRAGRKGTSVCFYSRSEEYLLRLIEHKKGIKMQRVGPPQAKDVVAAAADDAVRQIDTVHQESVEAFTVKAKELIEERGAEVALAASMAALTGHFRELKGRSLLSAYEGYTALILESERPIESDSKGWYLLRQMLSREVTEHCRGCKRCMDEHKCIFDAPDHMVKKILQAELWKGNSIVVAQELPELLEPETDLYEASQRLKETKQRFWEKRKGGGRGGEKGGKGKGKDGGISARGAKEREMGAAVDVDVVAAELKGAALGTISVSRMRVSPVAPVNGSHKNVTSVNTQDSDEEGSPAGQSSTDPEDKGFDPATVPRECCRHELRTVQKRMAWKLGDSICAIPLLFTSQNLDLSKSFQVSTKSSLDVEAASPDRWGGLSGPASGPSGPGWLMAVSLSPETLNWHCPPWGGTVLGPRYDRKAVKPGIVHLGITDFHRGHQAHFINEILGSNEAGCLNWGISAVSLSPDAKMRHAMRKQDGMYTLTVRSGQECQTQIIGAYCEHLFAPDDHRKILHRLCAASTKILSIMVSPEELHLDENQELDEASEDVQADLQALECHHLEELSERPFRTVGGYLAATAIIRRMEHEVPLAVLGDGPVAAAVAMARKSFGDDLAEYIQAKWRFPKMVCERVVYHVTPDLLEETQKISGVADRCPVICEDFVRWVVEDKFPSGRPHWDAVLNGGCLFVQDAVPFSEMQSKVFHGAGQAICYLGLLRGFRRVKDAVADHIVSDFLGKYLAVVLEHAVTAPEGFDLESYKEEVYERLQGSDQELYALALNGTQQIETCCMSCLPAFPKMDTASVKPLVLLLCFWLRYIAVAEDENDMPLEHAPDDRLEDIAPLAQVLWRNAVKTSKGEGGETLRRPPPRDDAKAFVSHAFPRAELGPTVLVEVMASQIVALRANDVTTFITTVARL</sequence>
<dbReference type="InterPro" id="IPR013118">
    <property type="entry name" value="Mannitol_DH_C"/>
</dbReference>
<proteinExistence type="inferred from homology"/>
<evidence type="ECO:0000313" key="14">
    <source>
        <dbReference type="EMBL" id="CAL4773273.1"/>
    </source>
</evidence>
<dbReference type="SUPFAM" id="SSF51735">
    <property type="entry name" value="NAD(P)-binding Rossmann-fold domains"/>
    <property type="match status" value="1"/>
</dbReference>
<dbReference type="PROSITE" id="PS51192">
    <property type="entry name" value="HELICASE_ATP_BIND_1"/>
    <property type="match status" value="1"/>
</dbReference>
<feature type="domain" description="Helicase C-terminal" evidence="11">
    <location>
        <begin position="329"/>
        <end position="473"/>
    </location>
</feature>
<dbReference type="OrthoDB" id="4255at2759"/>
<dbReference type="CDD" id="cd18787">
    <property type="entry name" value="SF2_C_DEAD"/>
    <property type="match status" value="1"/>
</dbReference>
<dbReference type="SUPFAM" id="SSF48179">
    <property type="entry name" value="6-phosphogluconate dehydrogenase C-terminal domain-like"/>
    <property type="match status" value="1"/>
</dbReference>
<feature type="compositionally biased region" description="Low complexity" evidence="9">
    <location>
        <begin position="21"/>
        <end position="42"/>
    </location>
</feature>
<dbReference type="GO" id="GO:0016491">
    <property type="term" value="F:oxidoreductase activity"/>
    <property type="evidence" value="ECO:0007669"/>
    <property type="project" value="UniProtKB-KW"/>
</dbReference>
<dbReference type="InterPro" id="IPR035979">
    <property type="entry name" value="RBD_domain_sf"/>
</dbReference>
<dbReference type="Pfam" id="PF00271">
    <property type="entry name" value="Helicase_C"/>
    <property type="match status" value="1"/>
</dbReference>
<evidence type="ECO:0000259" key="10">
    <source>
        <dbReference type="PROSITE" id="PS51192"/>
    </source>
</evidence>
<reference evidence="13" key="2">
    <citation type="submission" date="2024-04" db="EMBL/GenBank/DDBJ databases">
        <authorList>
            <person name="Chen Y."/>
            <person name="Shah S."/>
            <person name="Dougan E. K."/>
            <person name="Thang M."/>
            <person name="Chan C."/>
        </authorList>
    </citation>
    <scope>NUCLEOTIDE SEQUENCE [LARGE SCALE GENOMIC DNA]</scope>
</reference>
<feature type="region of interest" description="Disordered" evidence="9">
    <location>
        <begin position="634"/>
        <end position="667"/>
    </location>
</feature>
<feature type="domain" description="Helicase ATP-binding" evidence="10">
    <location>
        <begin position="118"/>
        <end position="296"/>
    </location>
</feature>
<dbReference type="Gene3D" id="3.40.50.720">
    <property type="entry name" value="NAD(P)-binding Rossmann-like Domain"/>
    <property type="match status" value="1"/>
</dbReference>
<evidence type="ECO:0000256" key="3">
    <source>
        <dbReference type="ARBA" id="ARBA00022741"/>
    </source>
</evidence>
<organism evidence="12">
    <name type="scientific">Cladocopium goreaui</name>
    <dbReference type="NCBI Taxonomy" id="2562237"/>
    <lineage>
        <taxon>Eukaryota</taxon>
        <taxon>Sar</taxon>
        <taxon>Alveolata</taxon>
        <taxon>Dinophyceae</taxon>
        <taxon>Suessiales</taxon>
        <taxon>Symbiodiniaceae</taxon>
        <taxon>Cladocopium</taxon>
    </lineage>
</organism>
<dbReference type="InterPro" id="IPR014001">
    <property type="entry name" value="Helicase_ATP-bd"/>
</dbReference>
<dbReference type="EC" id="3.6.4.13" evidence="2"/>
<dbReference type="EMBL" id="CAMXCT010001032">
    <property type="protein sequence ID" value="CAI3985961.1"/>
    <property type="molecule type" value="Genomic_DNA"/>
</dbReference>
<evidence type="ECO:0000256" key="7">
    <source>
        <dbReference type="ARBA" id="ARBA00022884"/>
    </source>
</evidence>
<dbReference type="InterPro" id="IPR044742">
    <property type="entry name" value="DEAD/DEAH_RhlB"/>
</dbReference>
<dbReference type="InterPro" id="IPR011545">
    <property type="entry name" value="DEAD/DEAH_box_helicase_dom"/>
</dbReference>
<dbReference type="Gene3D" id="3.30.70.2280">
    <property type="match status" value="1"/>
</dbReference>
<dbReference type="EMBL" id="CAMXCT030001032">
    <property type="protein sequence ID" value="CAL4773273.1"/>
    <property type="molecule type" value="Genomic_DNA"/>
</dbReference>
<feature type="region of interest" description="Disordered" evidence="9">
    <location>
        <begin position="1"/>
        <end position="82"/>
    </location>
</feature>
<evidence type="ECO:0000256" key="2">
    <source>
        <dbReference type="ARBA" id="ARBA00012552"/>
    </source>
</evidence>
<dbReference type="GO" id="GO:0003723">
    <property type="term" value="F:RNA binding"/>
    <property type="evidence" value="ECO:0007669"/>
    <property type="project" value="UniProtKB-KW"/>
</dbReference>
<evidence type="ECO:0000313" key="13">
    <source>
        <dbReference type="EMBL" id="CAL1139336.1"/>
    </source>
</evidence>
<dbReference type="PANTHER" id="PTHR47959:SF1">
    <property type="entry name" value="ATP-DEPENDENT RNA HELICASE DBPA"/>
    <property type="match status" value="1"/>
</dbReference>
<evidence type="ECO:0000259" key="11">
    <source>
        <dbReference type="PROSITE" id="PS51194"/>
    </source>
</evidence>
<protein>
    <recommendedName>
        <fullName evidence="2">RNA helicase</fullName>
        <ecNumber evidence="2">3.6.4.13</ecNumber>
    </recommendedName>
</protein>
<evidence type="ECO:0000256" key="6">
    <source>
        <dbReference type="ARBA" id="ARBA00022840"/>
    </source>
</evidence>
<dbReference type="PANTHER" id="PTHR47959">
    <property type="entry name" value="ATP-DEPENDENT RNA HELICASE RHLE-RELATED"/>
    <property type="match status" value="1"/>
</dbReference>
<dbReference type="GO" id="GO:0016787">
    <property type="term" value="F:hydrolase activity"/>
    <property type="evidence" value="ECO:0007669"/>
    <property type="project" value="UniProtKB-KW"/>
</dbReference>
<dbReference type="Gene3D" id="1.10.1040.10">
    <property type="entry name" value="N-(1-d-carboxylethyl)-l-norvaline Dehydrogenase, domain 2"/>
    <property type="match status" value="1"/>
</dbReference>
<dbReference type="InterPro" id="IPR001650">
    <property type="entry name" value="Helicase_C-like"/>
</dbReference>
<gene>
    <name evidence="12" type="ORF">C1SCF055_LOCUS13347</name>
</gene>
<evidence type="ECO:0000256" key="8">
    <source>
        <dbReference type="ARBA" id="ARBA00023002"/>
    </source>
</evidence>
<dbReference type="Pfam" id="PF26142">
    <property type="entry name" value="DD_DDX21-DDX50"/>
    <property type="match status" value="1"/>
</dbReference>
<comment type="similarity">
    <text evidence="1">Belongs to the DEAD box helicase family. DDX21/DDX50 subfamily.</text>
</comment>